<evidence type="ECO:0008006" key="3">
    <source>
        <dbReference type="Google" id="ProtNLM"/>
    </source>
</evidence>
<reference evidence="2" key="1">
    <citation type="submission" date="2018-06" db="EMBL/GenBank/DDBJ databases">
        <authorList>
            <person name="Zhirakovskaya E."/>
        </authorList>
    </citation>
    <scope>NUCLEOTIDE SEQUENCE</scope>
</reference>
<proteinExistence type="predicted"/>
<sequence>MLVGCALAGLPFAAAQAAFSSFIPLNWGGSISYNYGYVSAATESERMQLLGTVNAGGYVWQPWFATTSAALSLGLTNTETTTSSADSNLVSGTFSFSVFPFSRFPFTLSYSRSDSRTASFSDLTQLSGSVYHQLSRLSLRQMYSARGGSLSTLWYYRSDFSGAETSSLTEAYGFSHQIQSAPNTLSLTANYSTSESSESDSRPESLVLALNHIYTPHPETGVTNLLTYLVTDSGAGVSAESSVTQGSSSFYWRPEHRSLSVSGGVRASKSESSGGSDRRSLDTNIGVNYRITRRASMRAGLTVGTAESGNSRSLTSSQSLGISYSSHRYPLGAGFDWVWTTSGTAGNSLSRMESPGRKETNSTRSLGGGLTHNVSGQWALGRAASLSTGFSQGLSASKSSAVKEVSKTVSNSFNMSSSYRGRRGTTYGGVQMSDSRSMGERAAVFQRAAVNLTQDLTLSRLSTIGGHISFDINRQESQVESGNTETGSRRYANLGLNYQNQRPFGIYNLRFRSRFGASKEIGNDIPSQRLDWDNRFQYRLGLLSMAASFRMTQSGEGVPVKSLYFQATRSF</sequence>
<accession>A0A3B1A615</accession>
<protein>
    <recommendedName>
        <fullName evidence="3">TIGR03016 family PEP-CTERM system-associated outer membrane protein</fullName>
    </recommendedName>
</protein>
<gene>
    <name evidence="2" type="ORF">MNBD_GAMMA20-28</name>
</gene>
<feature type="region of interest" description="Disordered" evidence="1">
    <location>
        <begin position="347"/>
        <end position="368"/>
    </location>
</feature>
<evidence type="ECO:0000313" key="2">
    <source>
        <dbReference type="EMBL" id="VAW95037.1"/>
    </source>
</evidence>
<evidence type="ECO:0000256" key="1">
    <source>
        <dbReference type="SAM" id="MobiDB-lite"/>
    </source>
</evidence>
<organism evidence="2">
    <name type="scientific">hydrothermal vent metagenome</name>
    <dbReference type="NCBI Taxonomy" id="652676"/>
    <lineage>
        <taxon>unclassified sequences</taxon>
        <taxon>metagenomes</taxon>
        <taxon>ecological metagenomes</taxon>
    </lineage>
</organism>
<dbReference type="AlphaFoldDB" id="A0A3B1A615"/>
<feature type="region of interest" description="Disordered" evidence="1">
    <location>
        <begin position="261"/>
        <end position="282"/>
    </location>
</feature>
<name>A0A3B1A615_9ZZZZ</name>
<dbReference type="EMBL" id="UOFU01000063">
    <property type="protein sequence ID" value="VAW95037.1"/>
    <property type="molecule type" value="Genomic_DNA"/>
</dbReference>